<feature type="chain" id="PRO_5044554727" evidence="3">
    <location>
        <begin position="18"/>
        <end position="134"/>
    </location>
</feature>
<evidence type="ECO:0000256" key="1">
    <source>
        <dbReference type="SAM" id="MobiDB-lite"/>
    </source>
</evidence>
<feature type="compositionally biased region" description="Pro residues" evidence="1">
    <location>
        <begin position="97"/>
        <end position="134"/>
    </location>
</feature>
<evidence type="ECO:0000256" key="2">
    <source>
        <dbReference type="SAM" id="Phobius"/>
    </source>
</evidence>
<keyword evidence="7" id="KW-1185">Reference proteome</keyword>
<feature type="transmembrane region" description="Helical" evidence="2">
    <location>
        <begin position="56"/>
        <end position="79"/>
    </location>
</feature>
<protein>
    <submittedName>
        <fullName evidence="4">Uncharacterized protein</fullName>
    </submittedName>
</protein>
<reference evidence="4 6" key="2">
    <citation type="submission" date="2016-06" db="EMBL/GenBank/DDBJ databases">
        <authorList>
            <person name="Kjaerup R.B."/>
            <person name="Dalgaard T.S."/>
            <person name="Juul-Madsen H.R."/>
        </authorList>
    </citation>
    <scope>NUCLEOTIDE SEQUENCE [LARGE SCALE GENOMIC DNA]</scope>
    <source>
        <strain evidence="4 6">1245752.6</strain>
    </source>
</reference>
<evidence type="ECO:0000313" key="5">
    <source>
        <dbReference type="EMBL" id="ORV71420.1"/>
    </source>
</evidence>
<name>A0A1A6BL95_MYCGO</name>
<dbReference type="Proteomes" id="UP000193928">
    <property type="component" value="Unassembled WGS sequence"/>
</dbReference>
<evidence type="ECO:0000313" key="7">
    <source>
        <dbReference type="Proteomes" id="UP000193928"/>
    </source>
</evidence>
<keyword evidence="2" id="KW-0812">Transmembrane</keyword>
<accession>A0A1A6BL95</accession>
<keyword evidence="2" id="KW-1133">Transmembrane helix</keyword>
<dbReference type="AlphaFoldDB" id="A0A1A6BL95"/>
<feature type="signal peptide" evidence="3">
    <location>
        <begin position="1"/>
        <end position="17"/>
    </location>
</feature>
<keyword evidence="3" id="KW-0732">Signal</keyword>
<dbReference type="Proteomes" id="UP000093757">
    <property type="component" value="Unassembled WGS sequence"/>
</dbReference>
<evidence type="ECO:0000313" key="4">
    <source>
        <dbReference type="EMBL" id="OBS03108.1"/>
    </source>
</evidence>
<dbReference type="EMBL" id="LQOY01000220">
    <property type="protein sequence ID" value="ORV71420.1"/>
    <property type="molecule type" value="Genomic_DNA"/>
</dbReference>
<comment type="caution">
    <text evidence="4">The sequence shown here is derived from an EMBL/GenBank/DDBJ whole genome shotgun (WGS) entry which is preliminary data.</text>
</comment>
<reference evidence="5 7" key="1">
    <citation type="submission" date="2016-01" db="EMBL/GenBank/DDBJ databases">
        <title>The new phylogeny of the genus Mycobacterium.</title>
        <authorList>
            <person name="Tarcisio F."/>
            <person name="Conor M."/>
            <person name="Antonella G."/>
            <person name="Elisabetta G."/>
            <person name="Giulia F.S."/>
            <person name="Sara T."/>
            <person name="Anna F."/>
            <person name="Clotilde B."/>
            <person name="Roberto B."/>
            <person name="Veronica D.S."/>
            <person name="Fabio R."/>
            <person name="Monica P."/>
            <person name="Olivier J."/>
            <person name="Enrico T."/>
            <person name="Nicola S."/>
        </authorList>
    </citation>
    <scope>NUCLEOTIDE SEQUENCE [LARGE SCALE GENOMIC DNA]</scope>
    <source>
        <strain evidence="5 7">DSM 44160</strain>
    </source>
</reference>
<gene>
    <name evidence="4" type="ORF">A9W98_11355</name>
    <name evidence="5" type="ORF">AWC08_04620</name>
</gene>
<dbReference type="OrthoDB" id="4753814at2"/>
<evidence type="ECO:0000256" key="3">
    <source>
        <dbReference type="SAM" id="SignalP"/>
    </source>
</evidence>
<dbReference type="EMBL" id="MAEM01000107">
    <property type="protein sequence ID" value="OBS03108.1"/>
    <property type="molecule type" value="Genomic_DNA"/>
</dbReference>
<feature type="region of interest" description="Disordered" evidence="1">
    <location>
        <begin position="85"/>
        <end position="134"/>
    </location>
</feature>
<proteinExistence type="predicted"/>
<sequence length="134" mass="14365">MLVLLFGLAMMAFGAWFASGLAVNCDQRVMHPGDTCKQPKQPVRTYEEQRNLDQTMGWVVLGVGSVVTIGGTAWAIWAYRRPPRTPGSLGPAGGPGSYPPPGAPPSYPPQYPPSPGGQPYYPPPHYPPPPGPQR</sequence>
<keyword evidence="2" id="KW-0472">Membrane</keyword>
<organism evidence="4 6">
    <name type="scientific">Mycobacterium gordonae</name>
    <dbReference type="NCBI Taxonomy" id="1778"/>
    <lineage>
        <taxon>Bacteria</taxon>
        <taxon>Bacillati</taxon>
        <taxon>Actinomycetota</taxon>
        <taxon>Actinomycetes</taxon>
        <taxon>Mycobacteriales</taxon>
        <taxon>Mycobacteriaceae</taxon>
        <taxon>Mycobacterium</taxon>
    </lineage>
</organism>
<dbReference type="RefSeq" id="WP_065132763.1">
    <property type="nucleotide sequence ID" value="NZ_JACKSU010000075.1"/>
</dbReference>
<evidence type="ECO:0000313" key="6">
    <source>
        <dbReference type="Proteomes" id="UP000093757"/>
    </source>
</evidence>